<proteinExistence type="predicted"/>
<evidence type="ECO:0000259" key="8">
    <source>
        <dbReference type="PROSITE" id="PS50110"/>
    </source>
</evidence>
<dbReference type="InterPro" id="IPR001789">
    <property type="entry name" value="Sig_transdc_resp-reg_receiver"/>
</dbReference>
<keyword evidence="4 9" id="KW-0808">Transferase</keyword>
<keyword evidence="3 6" id="KW-0597">Phosphoprotein</keyword>
<evidence type="ECO:0000259" key="7">
    <source>
        <dbReference type="PROSITE" id="PS50109"/>
    </source>
</evidence>
<evidence type="ECO:0000256" key="3">
    <source>
        <dbReference type="ARBA" id="ARBA00022553"/>
    </source>
</evidence>
<dbReference type="InterPro" id="IPR036097">
    <property type="entry name" value="HisK_dim/P_sf"/>
</dbReference>
<dbReference type="CDD" id="cd16922">
    <property type="entry name" value="HATPase_EvgS-ArcB-TorS-like"/>
    <property type="match status" value="1"/>
</dbReference>
<dbReference type="SMART" id="SM00448">
    <property type="entry name" value="REC"/>
    <property type="match status" value="1"/>
</dbReference>
<dbReference type="InterPro" id="IPR005467">
    <property type="entry name" value="His_kinase_dom"/>
</dbReference>
<feature type="domain" description="Response regulatory" evidence="8">
    <location>
        <begin position="324"/>
        <end position="437"/>
    </location>
</feature>
<keyword evidence="5 9" id="KW-0418">Kinase</keyword>
<evidence type="ECO:0000313" key="9">
    <source>
        <dbReference type="EMBL" id="EDY16588.1"/>
    </source>
</evidence>
<dbReference type="Gene3D" id="1.10.287.130">
    <property type="match status" value="1"/>
</dbReference>
<organism evidence="9 10">
    <name type="scientific">Chthoniobacter flavus Ellin428</name>
    <dbReference type="NCBI Taxonomy" id="497964"/>
    <lineage>
        <taxon>Bacteria</taxon>
        <taxon>Pseudomonadati</taxon>
        <taxon>Verrucomicrobiota</taxon>
        <taxon>Spartobacteria</taxon>
        <taxon>Chthoniobacterales</taxon>
        <taxon>Chthoniobacteraceae</taxon>
        <taxon>Chthoniobacter</taxon>
    </lineage>
</organism>
<dbReference type="Gene3D" id="3.40.50.2300">
    <property type="match status" value="1"/>
</dbReference>
<dbReference type="PRINTS" id="PR00344">
    <property type="entry name" value="BCTRLSENSOR"/>
</dbReference>
<reference evidence="9 10" key="1">
    <citation type="journal article" date="2011" name="J. Bacteriol.">
        <title>Genome sequence of Chthoniobacter flavus Ellin428, an aerobic heterotrophic soil bacterium.</title>
        <authorList>
            <person name="Kant R."/>
            <person name="van Passel M.W."/>
            <person name="Palva A."/>
            <person name="Lucas S."/>
            <person name="Lapidus A."/>
            <person name="Glavina Del Rio T."/>
            <person name="Dalin E."/>
            <person name="Tice H."/>
            <person name="Bruce D."/>
            <person name="Goodwin L."/>
            <person name="Pitluck S."/>
            <person name="Larimer F.W."/>
            <person name="Land M.L."/>
            <person name="Hauser L."/>
            <person name="Sangwan P."/>
            <person name="de Vos W.M."/>
            <person name="Janssen P.H."/>
            <person name="Smidt H."/>
        </authorList>
    </citation>
    <scope>NUCLEOTIDE SEQUENCE [LARGE SCALE GENOMIC DNA]</scope>
    <source>
        <strain evidence="9 10">Ellin428</strain>
    </source>
</reference>
<evidence type="ECO:0000256" key="5">
    <source>
        <dbReference type="ARBA" id="ARBA00022777"/>
    </source>
</evidence>
<dbReference type="PROSITE" id="PS50109">
    <property type="entry name" value="HIS_KIN"/>
    <property type="match status" value="1"/>
</dbReference>
<dbReference type="SUPFAM" id="SSF47384">
    <property type="entry name" value="Homodimeric domain of signal transducing histidine kinase"/>
    <property type="match status" value="1"/>
</dbReference>
<evidence type="ECO:0000256" key="6">
    <source>
        <dbReference type="PROSITE-ProRule" id="PRU00169"/>
    </source>
</evidence>
<dbReference type="eggNOG" id="COG2205">
    <property type="taxonomic scope" value="Bacteria"/>
</dbReference>
<dbReference type="InParanoid" id="B4DAC7"/>
<dbReference type="GO" id="GO:0000155">
    <property type="term" value="F:phosphorelay sensor kinase activity"/>
    <property type="evidence" value="ECO:0007669"/>
    <property type="project" value="InterPro"/>
</dbReference>
<dbReference type="PANTHER" id="PTHR43047:SF64">
    <property type="entry name" value="HISTIDINE KINASE CONTAINING CHEY-HOMOLOGOUS RECEIVER DOMAIN AND PAS DOMAIN-RELATED"/>
    <property type="match status" value="1"/>
</dbReference>
<dbReference type="SUPFAM" id="SSF52172">
    <property type="entry name" value="CheY-like"/>
    <property type="match status" value="1"/>
</dbReference>
<dbReference type="PROSITE" id="PS50110">
    <property type="entry name" value="RESPONSE_REGULATORY"/>
    <property type="match status" value="1"/>
</dbReference>
<evidence type="ECO:0000256" key="1">
    <source>
        <dbReference type="ARBA" id="ARBA00000085"/>
    </source>
</evidence>
<dbReference type="InterPro" id="IPR036890">
    <property type="entry name" value="HATPase_C_sf"/>
</dbReference>
<comment type="caution">
    <text evidence="9">The sequence shown here is derived from an EMBL/GenBank/DDBJ whole genome shotgun (WGS) entry which is preliminary data.</text>
</comment>
<dbReference type="Pfam" id="PF00072">
    <property type="entry name" value="Response_reg"/>
    <property type="match status" value="1"/>
</dbReference>
<dbReference type="RefSeq" id="WP_006983188.1">
    <property type="nucleotide sequence ID" value="NZ_ABVL01000030.1"/>
</dbReference>
<dbReference type="InterPro" id="IPR011006">
    <property type="entry name" value="CheY-like_superfamily"/>
</dbReference>
<dbReference type="PANTHER" id="PTHR43047">
    <property type="entry name" value="TWO-COMPONENT HISTIDINE PROTEIN KINASE"/>
    <property type="match status" value="1"/>
</dbReference>
<dbReference type="InterPro" id="IPR004358">
    <property type="entry name" value="Sig_transdc_His_kin-like_C"/>
</dbReference>
<dbReference type="InterPro" id="IPR003594">
    <property type="entry name" value="HATPase_dom"/>
</dbReference>
<dbReference type="InterPro" id="IPR003661">
    <property type="entry name" value="HisK_dim/P_dom"/>
</dbReference>
<protein>
    <recommendedName>
        <fullName evidence="2">histidine kinase</fullName>
        <ecNumber evidence="2">2.7.13.3</ecNumber>
    </recommendedName>
</protein>
<dbReference type="CDD" id="cd00082">
    <property type="entry name" value="HisKA"/>
    <property type="match status" value="1"/>
</dbReference>
<dbReference type="Pfam" id="PF02518">
    <property type="entry name" value="HATPase_c"/>
    <property type="match status" value="1"/>
</dbReference>
<dbReference type="FunFam" id="3.30.565.10:FF:000010">
    <property type="entry name" value="Sensor histidine kinase RcsC"/>
    <property type="match status" value="1"/>
</dbReference>
<dbReference type="SUPFAM" id="SSF55874">
    <property type="entry name" value="ATPase domain of HSP90 chaperone/DNA topoisomerase II/histidine kinase"/>
    <property type="match status" value="1"/>
</dbReference>
<dbReference type="Gene3D" id="3.30.565.10">
    <property type="entry name" value="Histidine kinase-like ATPase, C-terminal domain"/>
    <property type="match status" value="1"/>
</dbReference>
<evidence type="ECO:0000256" key="2">
    <source>
        <dbReference type="ARBA" id="ARBA00012438"/>
    </source>
</evidence>
<evidence type="ECO:0000256" key="4">
    <source>
        <dbReference type="ARBA" id="ARBA00022679"/>
    </source>
</evidence>
<dbReference type="SMART" id="SM00387">
    <property type="entry name" value="HATPase_c"/>
    <property type="match status" value="1"/>
</dbReference>
<comment type="catalytic activity">
    <reaction evidence="1">
        <text>ATP + protein L-histidine = ADP + protein N-phospho-L-histidine.</text>
        <dbReference type="EC" id="2.7.13.3"/>
    </reaction>
</comment>
<dbReference type="STRING" id="497964.CfE428DRAFT_5868"/>
<feature type="domain" description="Histidine kinase" evidence="7">
    <location>
        <begin position="82"/>
        <end position="301"/>
    </location>
</feature>
<evidence type="ECO:0000313" key="10">
    <source>
        <dbReference type="Proteomes" id="UP000005824"/>
    </source>
</evidence>
<dbReference type="Pfam" id="PF00512">
    <property type="entry name" value="HisKA"/>
    <property type="match status" value="1"/>
</dbReference>
<gene>
    <name evidence="9" type="ORF">CfE428DRAFT_5868</name>
</gene>
<dbReference type="EC" id="2.7.13.3" evidence="2"/>
<dbReference type="Proteomes" id="UP000005824">
    <property type="component" value="Unassembled WGS sequence"/>
</dbReference>
<sequence>MTVISSVIRDGHDVVKHECQLQCGEGSVLPVHLAASVLPQEDQIVICLVVTDLSLQRGQEELRMAKEVAERANVAKDSFLAALSHELRTPLTPALMSLLALEREEGLPEFVRAELAMIRRNIELETRLIDDLLDLTRIANGKLELHTAAVDLHAILARAVEICRPAIDAKQQRLVLHLHAQQTGSVGDAVRLQQVLWNLLRNAVKFTPTGGTINVTSENLDGGMLQFEVRDTGIGFEPEAESKLFQAFEQSGRGITRQFGGLGLGLTISRSIVEAHGGTIYGRSDGPGSGAVFTVTLPLRNGAVSKPVRPAAADGVLESRRGLEILIVEDHMDTRTTLQRLLERRGYKVTAATSAEEALAAAGAAQFDLVISDLGLPDMTGNELMALLRDRHGLLGIAVSGYGMEEDVNRSRDAGFVHHLTKPIQLDRLTELIATTLEKVAVAR</sequence>
<accession>B4DAC7</accession>
<feature type="modified residue" description="4-aspartylphosphate" evidence="6">
    <location>
        <position position="373"/>
    </location>
</feature>
<dbReference type="AlphaFoldDB" id="B4DAC7"/>
<name>B4DAC7_9BACT</name>
<dbReference type="EMBL" id="ABVL01000030">
    <property type="protein sequence ID" value="EDY16588.1"/>
    <property type="molecule type" value="Genomic_DNA"/>
</dbReference>
<keyword evidence="10" id="KW-1185">Reference proteome</keyword>
<dbReference type="SMART" id="SM00388">
    <property type="entry name" value="HisKA"/>
    <property type="match status" value="1"/>
</dbReference>